<gene>
    <name evidence="1" type="ORF">CAG72_19720</name>
</gene>
<dbReference type="RefSeq" id="WP_161446719.1">
    <property type="nucleotide sequence ID" value="NZ_WXWW01000282.1"/>
</dbReference>
<feature type="non-terminal residue" evidence="1">
    <location>
        <position position="96"/>
    </location>
</feature>
<proteinExistence type="predicted"/>
<reference evidence="1 2" key="1">
    <citation type="submission" date="2017-05" db="EMBL/GenBank/DDBJ databases">
        <title>High clonality and local adaptation shapes Vibrionaceae linages within an endangered oasis.</title>
        <authorList>
            <person name="Vazquez-Rosas-Landa M."/>
        </authorList>
    </citation>
    <scope>NUCLEOTIDE SEQUENCE [LARGE SCALE GENOMIC DNA]</scope>
    <source>
        <strain evidence="1 2">P46_P4S1P180</strain>
    </source>
</reference>
<accession>A0A7X5AUH5</accession>
<dbReference type="AlphaFoldDB" id="A0A7X5AUH5"/>
<evidence type="ECO:0000313" key="1">
    <source>
        <dbReference type="EMBL" id="NAW67428.1"/>
    </source>
</evidence>
<dbReference type="EMBL" id="WXWW01000282">
    <property type="protein sequence ID" value="NAW67428.1"/>
    <property type="molecule type" value="Genomic_DNA"/>
</dbReference>
<sequence>MKWYKYLTNEHADGMVTNGCIKLGMLSGYRNVEAYGGAVGDTRENTRTVYSHDKHVKNSPAQLNPLERRLFNFDGSIITNFHFENNRIEIRDNGQD</sequence>
<evidence type="ECO:0000313" key="2">
    <source>
        <dbReference type="Proteomes" id="UP000465712"/>
    </source>
</evidence>
<dbReference type="Proteomes" id="UP000465712">
    <property type="component" value="Unassembled WGS sequence"/>
</dbReference>
<protein>
    <submittedName>
        <fullName evidence="1">Uncharacterized protein</fullName>
    </submittedName>
</protein>
<name>A0A7X5AUH5_9GAMM</name>
<comment type="caution">
    <text evidence="1">The sequence shown here is derived from an EMBL/GenBank/DDBJ whole genome shotgun (WGS) entry which is preliminary data.</text>
</comment>
<organism evidence="1 2">
    <name type="scientific">Photobacterium halotolerans</name>
    <dbReference type="NCBI Taxonomy" id="265726"/>
    <lineage>
        <taxon>Bacteria</taxon>
        <taxon>Pseudomonadati</taxon>
        <taxon>Pseudomonadota</taxon>
        <taxon>Gammaproteobacteria</taxon>
        <taxon>Vibrionales</taxon>
        <taxon>Vibrionaceae</taxon>
        <taxon>Photobacterium</taxon>
    </lineage>
</organism>